<dbReference type="InterPro" id="IPR000531">
    <property type="entry name" value="Beta-barrel_TonB"/>
</dbReference>
<keyword evidence="3" id="KW-0998">Cell outer membrane</keyword>
<comment type="subcellular location">
    <subcellularLocation>
        <location evidence="1 4">Cell outer membrane</location>
    </subcellularLocation>
</comment>
<dbReference type="Gene3D" id="2.170.130.10">
    <property type="entry name" value="TonB-dependent receptor, plug domain"/>
    <property type="match status" value="1"/>
</dbReference>
<protein>
    <submittedName>
        <fullName evidence="8">TonB-dependent receptor</fullName>
    </submittedName>
</protein>
<gene>
    <name evidence="8" type="ORF">K3136_11890</name>
</gene>
<organism evidence="8 9">
    <name type="scientific">Qipengyuania gelatinilytica</name>
    <dbReference type="NCBI Taxonomy" id="2867231"/>
    <lineage>
        <taxon>Bacteria</taxon>
        <taxon>Pseudomonadati</taxon>
        <taxon>Pseudomonadota</taxon>
        <taxon>Alphaproteobacteria</taxon>
        <taxon>Sphingomonadales</taxon>
        <taxon>Erythrobacteraceae</taxon>
        <taxon>Qipengyuania</taxon>
    </lineage>
</organism>
<dbReference type="RefSeq" id="WP_221430517.1">
    <property type="nucleotide sequence ID" value="NZ_CP081294.1"/>
</dbReference>
<keyword evidence="9" id="KW-1185">Reference proteome</keyword>
<dbReference type="InterPro" id="IPR037066">
    <property type="entry name" value="Plug_dom_sf"/>
</dbReference>
<sequence length="1173" mass="125919">MRKIQFNTIKGLAFSASALALISGGQAFAQSSDADCPKGQEEVDGKCVVKDGVDGVSNNDAGSQDVVDVTSTGADGSQSAGAIVVTGSRLKRDTYSSISPLQVLTTESEQEAGLFDPTSILQRSESAAGVQIDATFQGFVLDNGPGSTTLDLRGLGADRTLLLINGRRLAPAGVEGAPTAPSLNLLPSTLIDRYDLLLDGASSVYGSDAVAGVGNVILRKDFDGLELTAFGNINPQGGGDDYTVGAAWGFNTDRGFFGIGAEYDFRDSIRLSDRDFFRGCTTNLDITNTGEVRRLTIDQQANALADSGGTVTTSTSECIQDGFNNRIIIPFTNVGSIYRDDNTYFGGQTGNSGIPGYSESFFGGPVDANGDGVRDIDFLNDYNLNGANPEQTFLSQQKRYNVLAYGEYTFPGEANITPFFEAMYTRAEIRGENEFFAQIFPYVPDNNAFNPCNTDVSGVDCRSDTEGSLPGSGLTGFGPISVRPVFAIEGDRNNTDVTQEQYRGVFGVRGDLPFISPSWSFEVSGVYSYADGKSNVRGIREDKLAFALGIDPTMDFDGDGVVDNNGDGIADDYNSGVTIGNSFIAQVTGGLPAIDPCDASALANPDLAMPDLLDGCVAVNLFADSVLGSAQGDFATQAERDYVFGNRSFDTTYEQIVLNAFVTGDLFTLPAGPVGGVFGVEYRRDEINSIASDVASNGLFFGFFADSGATGSKEIKEAFGEIDIPLQAGKPWVRELNLNLSGRITDEEFYGTNYTYSIKAGWRPIEPLLLKFSYGTSFRAPNLRENFLGSQSGFTSVTDPCAVPDQAFDVATGTYDPTNETRDQRILDNCIREGRDPFTVGLQIDPTTGQSLSPIQVASVESTRGGALDIDPETSRSLTAGFAFEETFGDGWDFALSTNYYDIKVKDSIIAPSVGFIVSDCYTREDPQRSAFCDRITASTTGSQLISDVFAGFINLNEESVRGLDFNGRLAKEVQAFGTLVDLGLNVRANHLIERSTLFIDDTTGNFISDRDDGEVGLQKWTGRATFTADIDKWRFTWNTRYIGGFDQDPDNIDPFSDVFGYDPDGNFIGQTGSTCLGGGSRDANGVPDGVVVGDGVYCRPIGYADEQFLHTTSIRYRADTWDLLVGVSNVFDTAPPQVSPFASGITDISNTVLGAGYDYNGREFFARINIQF</sequence>
<dbReference type="PANTHER" id="PTHR47234">
    <property type="match status" value="1"/>
</dbReference>
<keyword evidence="8" id="KW-0675">Receptor</keyword>
<dbReference type="PANTHER" id="PTHR47234:SF2">
    <property type="entry name" value="TONB-DEPENDENT RECEPTOR"/>
    <property type="match status" value="1"/>
</dbReference>
<keyword evidence="2 4" id="KW-0472">Membrane</keyword>
<evidence type="ECO:0000256" key="2">
    <source>
        <dbReference type="ARBA" id="ARBA00023136"/>
    </source>
</evidence>
<dbReference type="InterPro" id="IPR012910">
    <property type="entry name" value="Plug_dom"/>
</dbReference>
<evidence type="ECO:0000259" key="6">
    <source>
        <dbReference type="Pfam" id="PF00593"/>
    </source>
</evidence>
<evidence type="ECO:0000313" key="9">
    <source>
        <dbReference type="Proteomes" id="UP000824321"/>
    </source>
</evidence>
<reference evidence="8 9" key="1">
    <citation type="submission" date="2021-08" db="EMBL/GenBank/DDBJ databases">
        <title>Comparative Genomics Analysis of the Genus Qipengyuania Reveals Extensive Genetic Diversity and Metabolic Versatility, Including the Description of Fifteen Novel Species.</title>
        <authorList>
            <person name="Liu Y."/>
        </authorList>
    </citation>
    <scope>NUCLEOTIDE SEQUENCE [LARGE SCALE GENOMIC DNA]</scope>
    <source>
        <strain evidence="8 9">1NDH1</strain>
    </source>
</reference>
<evidence type="ECO:0000313" key="8">
    <source>
        <dbReference type="EMBL" id="QZD94774.1"/>
    </source>
</evidence>
<evidence type="ECO:0000256" key="5">
    <source>
        <dbReference type="SAM" id="SignalP"/>
    </source>
</evidence>
<dbReference type="SUPFAM" id="SSF56935">
    <property type="entry name" value="Porins"/>
    <property type="match status" value="1"/>
</dbReference>
<feature type="domain" description="TonB-dependent receptor-like beta-barrel" evidence="6">
    <location>
        <begin position="635"/>
        <end position="1055"/>
    </location>
</feature>
<dbReference type="Pfam" id="PF00593">
    <property type="entry name" value="TonB_dep_Rec_b-barrel"/>
    <property type="match status" value="1"/>
</dbReference>
<feature type="signal peptide" evidence="5">
    <location>
        <begin position="1"/>
        <end position="29"/>
    </location>
</feature>
<comment type="similarity">
    <text evidence="4">Belongs to the TonB-dependent receptor family.</text>
</comment>
<dbReference type="Gene3D" id="2.40.170.20">
    <property type="entry name" value="TonB-dependent receptor, beta-barrel domain"/>
    <property type="match status" value="1"/>
</dbReference>
<evidence type="ECO:0000256" key="3">
    <source>
        <dbReference type="ARBA" id="ARBA00023237"/>
    </source>
</evidence>
<keyword evidence="4" id="KW-0798">TonB box</keyword>
<feature type="chain" id="PRO_5047388692" evidence="5">
    <location>
        <begin position="30"/>
        <end position="1173"/>
    </location>
</feature>
<evidence type="ECO:0000256" key="4">
    <source>
        <dbReference type="RuleBase" id="RU003357"/>
    </source>
</evidence>
<evidence type="ECO:0000256" key="1">
    <source>
        <dbReference type="ARBA" id="ARBA00004442"/>
    </source>
</evidence>
<keyword evidence="5" id="KW-0732">Signal</keyword>
<proteinExistence type="inferred from homology"/>
<evidence type="ECO:0000259" key="7">
    <source>
        <dbReference type="Pfam" id="PF07715"/>
    </source>
</evidence>
<accession>A0ABX9A393</accession>
<dbReference type="Pfam" id="PF07715">
    <property type="entry name" value="Plug"/>
    <property type="match status" value="1"/>
</dbReference>
<dbReference type="InterPro" id="IPR036942">
    <property type="entry name" value="Beta-barrel_TonB_sf"/>
</dbReference>
<dbReference type="Proteomes" id="UP000824321">
    <property type="component" value="Chromosome"/>
</dbReference>
<name>A0ABX9A393_9SPHN</name>
<dbReference type="EMBL" id="CP081294">
    <property type="protein sequence ID" value="QZD94774.1"/>
    <property type="molecule type" value="Genomic_DNA"/>
</dbReference>
<feature type="domain" description="TonB-dependent receptor plug" evidence="7">
    <location>
        <begin position="100"/>
        <end position="213"/>
    </location>
</feature>